<dbReference type="Gene3D" id="3.30.43.10">
    <property type="entry name" value="Uridine Diphospho-n-acetylenolpyruvylglucosamine Reductase, domain 2"/>
    <property type="match status" value="1"/>
</dbReference>
<comment type="catalytic activity">
    <reaction evidence="22">
        <text>(R)-malate + A = oxaloacetate + AH2</text>
        <dbReference type="Rhea" id="RHEA:67460"/>
        <dbReference type="ChEBI" id="CHEBI:13193"/>
        <dbReference type="ChEBI" id="CHEBI:15588"/>
        <dbReference type="ChEBI" id="CHEBI:16452"/>
        <dbReference type="ChEBI" id="CHEBI:17499"/>
    </reaction>
    <physiologicalReaction direction="left-to-right" evidence="22">
        <dbReference type="Rhea" id="RHEA:67461"/>
    </physiologicalReaction>
</comment>
<evidence type="ECO:0000313" key="28">
    <source>
        <dbReference type="EMBL" id="ROJ35255.1"/>
    </source>
</evidence>
<proteinExistence type="inferred from homology"/>
<keyword evidence="14" id="KW-0809">Transit peptide</keyword>
<dbReference type="InterPro" id="IPR013087">
    <property type="entry name" value="Znf_C2H2_type"/>
</dbReference>
<evidence type="ECO:0000256" key="7">
    <source>
        <dbReference type="ARBA" id="ARBA00022517"/>
    </source>
</evidence>
<dbReference type="GO" id="GO:0003676">
    <property type="term" value="F:nucleic acid binding"/>
    <property type="evidence" value="ECO:0007669"/>
    <property type="project" value="InterPro"/>
</dbReference>
<feature type="region of interest" description="Disordered" evidence="26">
    <location>
        <begin position="133"/>
        <end position="223"/>
    </location>
</feature>
<dbReference type="OrthoDB" id="5332616at2759"/>
<evidence type="ECO:0000256" key="11">
    <source>
        <dbReference type="ARBA" id="ARBA00022771"/>
    </source>
</evidence>
<dbReference type="Pfam" id="PF01565">
    <property type="entry name" value="FAD_binding_4"/>
    <property type="match status" value="1"/>
</dbReference>
<dbReference type="InterPro" id="IPR016169">
    <property type="entry name" value="FAD-bd_PCMH_sub2"/>
</dbReference>
<dbReference type="PROSITE" id="PS51387">
    <property type="entry name" value="FAD_PCMH"/>
    <property type="match status" value="1"/>
</dbReference>
<keyword evidence="29" id="KW-1185">Reference proteome</keyword>
<dbReference type="GO" id="GO:0005739">
    <property type="term" value="C:mitochondrion"/>
    <property type="evidence" value="ECO:0007669"/>
    <property type="project" value="UniProtKB-SubCell"/>
</dbReference>
<dbReference type="GO" id="GO:0051990">
    <property type="term" value="F:(R)-2-hydroxyglutarate dehydrogenase activity"/>
    <property type="evidence" value="ECO:0007669"/>
    <property type="project" value="UniProtKB-EC"/>
</dbReference>
<evidence type="ECO:0000256" key="26">
    <source>
        <dbReference type="SAM" id="MobiDB-lite"/>
    </source>
</evidence>
<keyword evidence="7" id="KW-0690">Ribosome biogenesis</keyword>
<protein>
    <recommendedName>
        <fullName evidence="24">Cytoplasmic 60S subunit biogenesis factor ZNF622</fullName>
        <ecNumber evidence="19">1.1.99.39</ecNumber>
    </recommendedName>
    <alternativeName>
        <fullName evidence="20">D-2-hydroxyglutarate dehydrogenase, mitochondrial</fullName>
    </alternativeName>
    <alternativeName>
        <fullName evidence="25">Zinc finger protein 622</fullName>
    </alternativeName>
</protein>
<dbReference type="GO" id="GO:0071949">
    <property type="term" value="F:FAD binding"/>
    <property type="evidence" value="ECO:0007669"/>
    <property type="project" value="InterPro"/>
</dbReference>
<dbReference type="FunFam" id="3.30.465.10:FF:000053">
    <property type="entry name" value="D-lactate dehydrogenase (Cytochrome), putative"/>
    <property type="match status" value="1"/>
</dbReference>
<evidence type="ECO:0000256" key="4">
    <source>
        <dbReference type="ARBA" id="ARBA00004496"/>
    </source>
</evidence>
<comment type="caution">
    <text evidence="28">The sequence shown here is derived from an EMBL/GenBank/DDBJ whole genome shotgun (WGS) entry which is preliminary data.</text>
</comment>
<dbReference type="EC" id="1.1.99.39" evidence="19"/>
<dbReference type="InterPro" id="IPR003604">
    <property type="entry name" value="Matrin/U1-like-C_Znf_C2H2"/>
</dbReference>
<dbReference type="Pfam" id="PF02913">
    <property type="entry name" value="FAD-oxidase_C"/>
    <property type="match status" value="1"/>
</dbReference>
<dbReference type="InterPro" id="IPR041661">
    <property type="entry name" value="ZN622/Rei1/Reh1_Znf-C2H2"/>
</dbReference>
<dbReference type="Proteomes" id="UP000281406">
    <property type="component" value="Unassembled WGS sequence"/>
</dbReference>
<accession>A0A3N0XTB9</accession>
<keyword evidence="17" id="KW-0539">Nucleus</keyword>
<dbReference type="InterPro" id="IPR016164">
    <property type="entry name" value="FAD-linked_Oxase-like_C"/>
</dbReference>
<dbReference type="InterPro" id="IPR036236">
    <property type="entry name" value="Znf_C2H2_sf"/>
</dbReference>
<dbReference type="PANTHER" id="PTHR43716:SF1">
    <property type="entry name" value="D-2-HYDROXYGLUTARATE DEHYDROGENASE, MITOCHONDRIAL"/>
    <property type="match status" value="1"/>
</dbReference>
<evidence type="ECO:0000256" key="23">
    <source>
        <dbReference type="ARBA" id="ARBA00059765"/>
    </source>
</evidence>
<evidence type="ECO:0000256" key="15">
    <source>
        <dbReference type="ARBA" id="ARBA00023002"/>
    </source>
</evidence>
<dbReference type="AlphaFoldDB" id="A0A3N0XTB9"/>
<dbReference type="GO" id="GO:0042254">
    <property type="term" value="P:ribosome biogenesis"/>
    <property type="evidence" value="ECO:0007669"/>
    <property type="project" value="UniProtKB-KW"/>
</dbReference>
<evidence type="ECO:0000256" key="19">
    <source>
        <dbReference type="ARBA" id="ARBA00039003"/>
    </source>
</evidence>
<keyword evidence="9" id="KW-0479">Metal-binding</keyword>
<dbReference type="InterPro" id="IPR016166">
    <property type="entry name" value="FAD-bd_PCMH"/>
</dbReference>
<feature type="domain" description="FAD-binding PCMH-type" evidence="27">
    <location>
        <begin position="560"/>
        <end position="740"/>
    </location>
</feature>
<dbReference type="SMART" id="SM00355">
    <property type="entry name" value="ZnF_C2H2"/>
    <property type="match status" value="4"/>
</dbReference>
<keyword evidence="10" id="KW-0677">Repeat</keyword>
<keyword evidence="13" id="KW-0862">Zinc</keyword>
<dbReference type="EMBL" id="RJVU01061481">
    <property type="protein sequence ID" value="ROJ35255.1"/>
    <property type="molecule type" value="Genomic_DNA"/>
</dbReference>
<dbReference type="Pfam" id="PF12756">
    <property type="entry name" value="zf-C2H2_2"/>
    <property type="match status" value="1"/>
</dbReference>
<keyword evidence="8" id="KW-0285">Flavoprotein</keyword>
<comment type="similarity">
    <text evidence="18">Belongs to the REI1 family.</text>
</comment>
<comment type="function">
    <text evidence="23">Pre-60S-associated cytoplasmic factor involved in the cytoplasmic maturation of the 60S subunit.</text>
</comment>
<dbReference type="InterPro" id="IPR036318">
    <property type="entry name" value="FAD-bd_PCMH-like_sf"/>
</dbReference>
<comment type="subcellular location">
    <subcellularLocation>
        <location evidence="4">Cytoplasm</location>
    </subcellularLocation>
    <subcellularLocation>
        <location evidence="3">Mitochondrion</location>
    </subcellularLocation>
    <subcellularLocation>
        <location evidence="2">Nucleus</location>
    </subcellularLocation>
</comment>
<keyword evidence="6" id="KW-0963">Cytoplasm</keyword>
<evidence type="ECO:0000256" key="17">
    <source>
        <dbReference type="ARBA" id="ARBA00023242"/>
    </source>
</evidence>
<evidence type="ECO:0000256" key="10">
    <source>
        <dbReference type="ARBA" id="ARBA00022737"/>
    </source>
</evidence>
<dbReference type="Gene3D" id="3.30.70.2740">
    <property type="match status" value="1"/>
</dbReference>
<evidence type="ECO:0000256" key="21">
    <source>
        <dbReference type="ARBA" id="ARBA00045410"/>
    </source>
</evidence>
<dbReference type="InterPro" id="IPR016167">
    <property type="entry name" value="FAD-bd_PCMH_sub1"/>
</dbReference>
<dbReference type="GO" id="GO:0006108">
    <property type="term" value="P:malate metabolic process"/>
    <property type="evidence" value="ECO:0007669"/>
    <property type="project" value="UniProtKB-ARBA"/>
</dbReference>
<evidence type="ECO:0000259" key="27">
    <source>
        <dbReference type="PROSITE" id="PS51387"/>
    </source>
</evidence>
<dbReference type="SUPFAM" id="SSF56176">
    <property type="entry name" value="FAD-binding/transporter-associated domain-like"/>
    <property type="match status" value="1"/>
</dbReference>
<dbReference type="PROSITE" id="PS00028">
    <property type="entry name" value="ZINC_FINGER_C2H2_1"/>
    <property type="match status" value="2"/>
</dbReference>
<evidence type="ECO:0000256" key="13">
    <source>
        <dbReference type="ARBA" id="ARBA00022833"/>
    </source>
</evidence>
<dbReference type="SUPFAM" id="SSF55103">
    <property type="entry name" value="FAD-linked oxidases, C-terminal domain"/>
    <property type="match status" value="1"/>
</dbReference>
<dbReference type="SUPFAM" id="SSF57667">
    <property type="entry name" value="beta-beta-alpha zinc fingers"/>
    <property type="match status" value="2"/>
</dbReference>
<evidence type="ECO:0000256" key="16">
    <source>
        <dbReference type="ARBA" id="ARBA00023128"/>
    </source>
</evidence>
<dbReference type="GO" id="GO:0005634">
    <property type="term" value="C:nucleus"/>
    <property type="evidence" value="ECO:0007669"/>
    <property type="project" value="UniProtKB-SubCell"/>
</dbReference>
<keyword evidence="15" id="KW-0560">Oxidoreductase</keyword>
<evidence type="ECO:0000256" key="14">
    <source>
        <dbReference type="ARBA" id="ARBA00022946"/>
    </source>
</evidence>
<evidence type="ECO:0000256" key="1">
    <source>
        <dbReference type="ARBA" id="ARBA00001974"/>
    </source>
</evidence>
<evidence type="ECO:0000256" key="6">
    <source>
        <dbReference type="ARBA" id="ARBA00022490"/>
    </source>
</evidence>
<evidence type="ECO:0000256" key="18">
    <source>
        <dbReference type="ARBA" id="ARBA00034126"/>
    </source>
</evidence>
<evidence type="ECO:0000256" key="12">
    <source>
        <dbReference type="ARBA" id="ARBA00022827"/>
    </source>
</evidence>
<evidence type="ECO:0000256" key="25">
    <source>
        <dbReference type="ARBA" id="ARBA00078728"/>
    </source>
</evidence>
<keyword evidence="12" id="KW-0274">FAD</keyword>
<evidence type="ECO:0000256" key="20">
    <source>
        <dbReference type="ARBA" id="ARBA00039639"/>
    </source>
</evidence>
<comment type="cofactor">
    <cofactor evidence="1">
        <name>FAD</name>
        <dbReference type="ChEBI" id="CHEBI:57692"/>
    </cofactor>
</comment>
<evidence type="ECO:0000256" key="24">
    <source>
        <dbReference type="ARBA" id="ARBA00071731"/>
    </source>
</evidence>
<dbReference type="InterPro" id="IPR016171">
    <property type="entry name" value="Vanillyl_alc_oxidase_C-sub2"/>
</dbReference>
<dbReference type="InterPro" id="IPR022755">
    <property type="entry name" value="Znf_C2H2_jaz"/>
</dbReference>
<dbReference type="PANTHER" id="PTHR43716">
    <property type="entry name" value="D-2-HYDROXYGLUTARATE DEHYDROGENASE, MITOCHONDRIAL"/>
    <property type="match status" value="1"/>
</dbReference>
<dbReference type="InterPro" id="IPR006094">
    <property type="entry name" value="Oxid_FAD_bind_N"/>
</dbReference>
<evidence type="ECO:0000256" key="2">
    <source>
        <dbReference type="ARBA" id="ARBA00004123"/>
    </source>
</evidence>
<dbReference type="InterPro" id="IPR004113">
    <property type="entry name" value="FAD-bd_oxidored_4_C"/>
</dbReference>
<dbReference type="Pfam" id="PF12171">
    <property type="entry name" value="zf-C2H2_jaz"/>
    <property type="match status" value="1"/>
</dbReference>
<dbReference type="FunFam" id="3.30.43.10:FF:000002">
    <property type="entry name" value="D-2-hydroxyglutarate dehydrogenase, mitochondrial"/>
    <property type="match status" value="1"/>
</dbReference>
<dbReference type="FunFam" id="3.30.160.60:FF:000915">
    <property type="entry name" value="Zinc finger protein 622"/>
    <property type="match status" value="1"/>
</dbReference>
<name>A0A3N0XTB9_ANAGA</name>
<keyword evidence="16" id="KW-0496">Mitochondrion</keyword>
<sequence length="978" mass="109174">MSYTCISCRVQFSDGEVQRAHYKTDWHRYNLKRKVADMPPVTAENFQERVLAQRAAAEQESQAAGHGSAYCATCNKKFSTDNAYTNHIQSNKHQQAERKALAAAQETVQRMNEKNLEKGAELDKDAQNEALQKALREQQRHAPSEATPTEKRVRQRPDKPPRLQWFEQQAKKITDEEGEEEEEEEEEGWEDVGEDMDDDDDDDDEEEEEEMEEEDSTSAAALAPGTIPVTDCLFCGHHSRSLSRNMAHMTKTHSFFLPDIEFLVDLRGLVSYLGEKVGVGKVCLWCNERGKSFYSTEAVQAHMTDKSHCKLLTDGDAALEFADFYDFRSSYPDAKDGDDVEMKDGELPDEKTVEFDDETLELTLPSGAKIGHRSLMRYYKQRFGVQRALVPAHNQKAVGRVLKQYRALGWAGDFGKGFVSQQQKDMQYVRRMKSKWMLKIGMGNNTIKQTHFRAQRLTGRPLKSMCIWSLWSRHSSALAAVGRVTSDRALIVTSSQLTQHCYVHRGGLGASPSNPGAAPPRLPFSRVTQNDLAFFRTLLPGRTITDPDLLKSSNVDWLKTVEGNSEVLLRPKTTEEVSQIFRYCNERHLAVCPQGGNTGLVGGSVPVFDEIILSTSLMNQVMTFDNISGILTCQAGCVLENLSLYLEERDFIMPLDLGAKGSCHIGGNVSTNAGGLRLLRYGSLRGTVLGLEVVLADGRVLNCLATLRKDNTGYDLKQLFIGSEGTLGVITAVSILCPRKPKAVNVAFLGCSSFQQLLETFQCCRGMLGEILSAFEFLDASCMNLLEKHLKLTNPITECPFYIVIETAGSNLAHDEEKLHNFLEEVMTSSLVTDGTALWSLRERVTEALTHEGYTYKYDISLPVEKIYDLVEDMRGHLGDMAKSVVGYGHVGDGNLHLNITSPSKDPALLAAIEPYVYEWTAQWKGSISAEHGLGLKKRNYIYYSKPSEAVGLMGSIKAMLDPKGILNPYKTLPDNIH</sequence>
<dbReference type="GO" id="GO:0008270">
    <property type="term" value="F:zinc ion binding"/>
    <property type="evidence" value="ECO:0007669"/>
    <property type="project" value="UniProtKB-KW"/>
</dbReference>
<gene>
    <name evidence="28" type="ORF">DPX16_2769</name>
</gene>
<reference evidence="28 29" key="1">
    <citation type="submission" date="2018-10" db="EMBL/GenBank/DDBJ databases">
        <title>Genome assembly for a Yunnan-Guizhou Plateau 3E fish, Anabarilius grahami (Regan), and its evolutionary and genetic applications.</title>
        <authorList>
            <person name="Jiang W."/>
        </authorList>
    </citation>
    <scope>NUCLEOTIDE SEQUENCE [LARGE SCALE GENOMIC DNA]</scope>
    <source>
        <strain evidence="28">AG-KIZ</strain>
        <tissue evidence="28">Muscle</tissue>
    </source>
</reference>
<dbReference type="Gene3D" id="1.10.45.10">
    <property type="entry name" value="Vanillyl-alcohol Oxidase, Chain A, domain 4"/>
    <property type="match status" value="1"/>
</dbReference>
<evidence type="ECO:0000256" key="9">
    <source>
        <dbReference type="ARBA" id="ARBA00022723"/>
    </source>
</evidence>
<evidence type="ECO:0000256" key="3">
    <source>
        <dbReference type="ARBA" id="ARBA00004173"/>
    </source>
</evidence>
<organism evidence="28 29">
    <name type="scientific">Anabarilius grahami</name>
    <name type="common">Kanglang fish</name>
    <name type="synonym">Barilius grahami</name>
    <dbReference type="NCBI Taxonomy" id="495550"/>
    <lineage>
        <taxon>Eukaryota</taxon>
        <taxon>Metazoa</taxon>
        <taxon>Chordata</taxon>
        <taxon>Craniata</taxon>
        <taxon>Vertebrata</taxon>
        <taxon>Euteleostomi</taxon>
        <taxon>Actinopterygii</taxon>
        <taxon>Neopterygii</taxon>
        <taxon>Teleostei</taxon>
        <taxon>Ostariophysi</taxon>
        <taxon>Cypriniformes</taxon>
        <taxon>Xenocyprididae</taxon>
        <taxon>Xenocypridinae</taxon>
        <taxon>Xenocypridinae incertae sedis</taxon>
        <taxon>Anabarilius</taxon>
    </lineage>
</organism>
<evidence type="ECO:0000256" key="8">
    <source>
        <dbReference type="ARBA" id="ARBA00022630"/>
    </source>
</evidence>
<dbReference type="Gene3D" id="3.30.70.2190">
    <property type="match status" value="1"/>
</dbReference>
<dbReference type="SMART" id="SM00451">
    <property type="entry name" value="ZnF_U1"/>
    <property type="match status" value="2"/>
</dbReference>
<dbReference type="InterPro" id="IPR051264">
    <property type="entry name" value="FAD-oxidored/transferase_4"/>
</dbReference>
<evidence type="ECO:0000256" key="5">
    <source>
        <dbReference type="ARBA" id="ARBA00008000"/>
    </source>
</evidence>
<evidence type="ECO:0000256" key="22">
    <source>
        <dbReference type="ARBA" id="ARBA00049267"/>
    </source>
</evidence>
<feature type="compositionally biased region" description="Basic and acidic residues" evidence="26">
    <location>
        <begin position="134"/>
        <end position="161"/>
    </location>
</feature>
<dbReference type="Gene3D" id="3.30.465.10">
    <property type="match status" value="1"/>
</dbReference>
<keyword evidence="11" id="KW-0863">Zinc-finger</keyword>
<comment type="similarity">
    <text evidence="5">Belongs to the FAD-binding oxidoreductase/transferase type 4 family.</text>
</comment>
<comment type="function">
    <text evidence="21">Catalyzes the oxidation of D-2-hydroxyglutarate (D-2-HG) to alpha-ketoglutarate. Also catalyzes the oxidation of other D-2-hydroxyacids, such as D-malate (D-MAL) and D-lactate (D-LAC). Exhibits high activities towards D-2-HG and D-MAL but a very weak activity towards D-LAC.</text>
</comment>
<dbReference type="FunFam" id="3.30.70.2740:FF:000002">
    <property type="entry name" value="D-2-hydroxyglutarate dehydrogenase mitochondrial"/>
    <property type="match status" value="1"/>
</dbReference>
<dbReference type="FunFam" id="1.10.45.10:FF:000001">
    <property type="entry name" value="D-lactate dehydrogenase mitochondrial"/>
    <property type="match status" value="1"/>
</dbReference>
<dbReference type="Gene3D" id="3.30.160.60">
    <property type="entry name" value="Classic Zinc Finger"/>
    <property type="match status" value="1"/>
</dbReference>
<feature type="compositionally biased region" description="Acidic residues" evidence="26">
    <location>
        <begin position="176"/>
        <end position="216"/>
    </location>
</feature>
<evidence type="ECO:0000313" key="29">
    <source>
        <dbReference type="Proteomes" id="UP000281406"/>
    </source>
</evidence>
<dbReference type="FunFam" id="3.30.70.2190:FF:000001">
    <property type="entry name" value="D-2-hydroxyglutarate dehydrogenase mitochondrial"/>
    <property type="match status" value="1"/>
</dbReference>